<dbReference type="InterPro" id="IPR001347">
    <property type="entry name" value="SIS_dom"/>
</dbReference>
<comment type="caution">
    <text evidence="6">The sequence shown here is derived from an EMBL/GenBank/DDBJ whole genome shotgun (WGS) entry which is preliminary data.</text>
</comment>
<dbReference type="SUPFAM" id="SSF53697">
    <property type="entry name" value="SIS domain"/>
    <property type="match status" value="1"/>
</dbReference>
<dbReference type="PROSITE" id="PS51464">
    <property type="entry name" value="SIS"/>
    <property type="match status" value="1"/>
</dbReference>
<dbReference type="PANTHER" id="PTHR30514:SF1">
    <property type="entry name" value="HTH-TYPE TRANSCRIPTIONAL REGULATOR HEXR-RELATED"/>
    <property type="match status" value="1"/>
</dbReference>
<protein>
    <recommendedName>
        <fullName evidence="8">MurR/RpiR family transcriptional regulator</fullName>
    </recommendedName>
</protein>
<dbReference type="InterPro" id="IPR009057">
    <property type="entry name" value="Homeodomain-like_sf"/>
</dbReference>
<accession>A0A1Y3P291</accession>
<dbReference type="InterPro" id="IPR036388">
    <property type="entry name" value="WH-like_DNA-bd_sf"/>
</dbReference>
<evidence type="ECO:0000256" key="1">
    <source>
        <dbReference type="ARBA" id="ARBA00023015"/>
    </source>
</evidence>
<keyword evidence="1" id="KW-0805">Transcription regulation</keyword>
<dbReference type="Pfam" id="PF01418">
    <property type="entry name" value="HTH_6"/>
    <property type="match status" value="1"/>
</dbReference>
<dbReference type="EMBL" id="LOHF01000013">
    <property type="protein sequence ID" value="OUM72852.1"/>
    <property type="molecule type" value="Genomic_DNA"/>
</dbReference>
<name>A0A1Y3P291_9PSED</name>
<evidence type="ECO:0000256" key="3">
    <source>
        <dbReference type="ARBA" id="ARBA00023163"/>
    </source>
</evidence>
<dbReference type="InterPro" id="IPR000281">
    <property type="entry name" value="HTH_RpiR"/>
</dbReference>
<gene>
    <name evidence="6" type="ORF">AUC60_15820</name>
</gene>
<dbReference type="Proteomes" id="UP000195440">
    <property type="component" value="Unassembled WGS sequence"/>
</dbReference>
<dbReference type="AlphaFoldDB" id="A0A1Y3P291"/>
<dbReference type="InterPro" id="IPR046348">
    <property type="entry name" value="SIS_dom_sf"/>
</dbReference>
<dbReference type="PANTHER" id="PTHR30514">
    <property type="entry name" value="GLUCOKINASE"/>
    <property type="match status" value="1"/>
</dbReference>
<dbReference type="GO" id="GO:1901135">
    <property type="term" value="P:carbohydrate derivative metabolic process"/>
    <property type="evidence" value="ECO:0007669"/>
    <property type="project" value="InterPro"/>
</dbReference>
<dbReference type="CDD" id="cd05013">
    <property type="entry name" value="SIS_RpiR"/>
    <property type="match status" value="1"/>
</dbReference>
<keyword evidence="7" id="KW-1185">Reference proteome</keyword>
<dbReference type="PROSITE" id="PS51071">
    <property type="entry name" value="HTH_RPIR"/>
    <property type="match status" value="1"/>
</dbReference>
<dbReference type="SUPFAM" id="SSF46689">
    <property type="entry name" value="Homeodomain-like"/>
    <property type="match status" value="1"/>
</dbReference>
<dbReference type="RefSeq" id="WP_087269379.1">
    <property type="nucleotide sequence ID" value="NZ_JBJGBV010000014.1"/>
</dbReference>
<dbReference type="Pfam" id="PF01380">
    <property type="entry name" value="SIS"/>
    <property type="match status" value="1"/>
</dbReference>
<keyword evidence="3" id="KW-0804">Transcription</keyword>
<evidence type="ECO:0000313" key="6">
    <source>
        <dbReference type="EMBL" id="OUM72852.1"/>
    </source>
</evidence>
<dbReference type="Gene3D" id="1.10.10.10">
    <property type="entry name" value="Winged helix-like DNA-binding domain superfamily/Winged helix DNA-binding domain"/>
    <property type="match status" value="1"/>
</dbReference>
<dbReference type="InterPro" id="IPR047640">
    <property type="entry name" value="RpiR-like"/>
</dbReference>
<dbReference type="Gene3D" id="3.40.50.10490">
    <property type="entry name" value="Glucose-6-phosphate isomerase like protein, domain 1"/>
    <property type="match status" value="1"/>
</dbReference>
<feature type="domain" description="HTH rpiR-type" evidence="4">
    <location>
        <begin position="10"/>
        <end position="86"/>
    </location>
</feature>
<evidence type="ECO:0008006" key="8">
    <source>
        <dbReference type="Google" id="ProtNLM"/>
    </source>
</evidence>
<evidence type="ECO:0000256" key="2">
    <source>
        <dbReference type="ARBA" id="ARBA00023125"/>
    </source>
</evidence>
<dbReference type="InterPro" id="IPR035472">
    <property type="entry name" value="RpiR-like_SIS"/>
</dbReference>
<evidence type="ECO:0000259" key="4">
    <source>
        <dbReference type="PROSITE" id="PS51071"/>
    </source>
</evidence>
<feature type="domain" description="SIS" evidence="5">
    <location>
        <begin position="134"/>
        <end position="273"/>
    </location>
</feature>
<organism evidence="6 7">
    <name type="scientific">Pseudomonas caspiana</name>
    <dbReference type="NCBI Taxonomy" id="1451454"/>
    <lineage>
        <taxon>Bacteria</taxon>
        <taxon>Pseudomonadati</taxon>
        <taxon>Pseudomonadota</taxon>
        <taxon>Gammaproteobacteria</taxon>
        <taxon>Pseudomonadales</taxon>
        <taxon>Pseudomonadaceae</taxon>
        <taxon>Pseudomonas</taxon>
    </lineage>
</organism>
<dbReference type="GO" id="GO:0003677">
    <property type="term" value="F:DNA binding"/>
    <property type="evidence" value="ECO:0007669"/>
    <property type="project" value="UniProtKB-KW"/>
</dbReference>
<dbReference type="OrthoDB" id="8998729at2"/>
<sequence>MDTAAATSSESVKDRIARTYATLSEAQRQFADLTLGEPLFVARAPMQAAASRIGVSVATANRFARMLGYVGYPEFRSALIESFESVLSSVERMESSLHDDQGEVPSIVSSALAGIERNLEATRNSLEPAVLEQAVKMIVESRRRFVVGFERAAHLSAILASELNMRCGNTESMANVDGAVGAAMRLHDFDERDLIIATVFPRYFRETVDIVRLAKRHGIKVLAITDSPRSPIASMADACIYVVAERTLGSSSDASVLAVMEALVAAVTVKVPNASERYRSLTQAALDWYAMPEC</sequence>
<evidence type="ECO:0000313" key="7">
    <source>
        <dbReference type="Proteomes" id="UP000195440"/>
    </source>
</evidence>
<dbReference type="GO" id="GO:0003700">
    <property type="term" value="F:DNA-binding transcription factor activity"/>
    <property type="evidence" value="ECO:0007669"/>
    <property type="project" value="InterPro"/>
</dbReference>
<keyword evidence="2" id="KW-0238">DNA-binding</keyword>
<proteinExistence type="predicted"/>
<evidence type="ECO:0000259" key="5">
    <source>
        <dbReference type="PROSITE" id="PS51464"/>
    </source>
</evidence>
<dbReference type="GO" id="GO:0097367">
    <property type="term" value="F:carbohydrate derivative binding"/>
    <property type="evidence" value="ECO:0007669"/>
    <property type="project" value="InterPro"/>
</dbReference>
<reference evidence="6 7" key="1">
    <citation type="journal article" date="2017" name="Syst. Appl. Microbiol.">
        <title>Pseudomonas caspiana sp. nov., a citrus pathogen in the Pseudomonas syringae phylogenetic group.</title>
        <authorList>
            <person name="Busquets A."/>
            <person name="Gomila M."/>
            <person name="Beiki F."/>
            <person name="Mulet M."/>
            <person name="Rahimian H."/>
            <person name="Garcia-Valdes E."/>
            <person name="Lalucat J."/>
        </authorList>
    </citation>
    <scope>NUCLEOTIDE SEQUENCE [LARGE SCALE GENOMIC DNA]</scope>
    <source>
        <strain evidence="6 7">FBF102</strain>
    </source>
</reference>